<dbReference type="Gene3D" id="3.40.47.10">
    <property type="match status" value="2"/>
</dbReference>
<keyword evidence="5" id="KW-1185">Reference proteome</keyword>
<protein>
    <submittedName>
        <fullName evidence="4">3-oxoacyl-[acyl-carrier-protein] synthase II</fullName>
        <ecNumber evidence="4">2.3.1.179</ecNumber>
    </submittedName>
</protein>
<evidence type="ECO:0000259" key="3">
    <source>
        <dbReference type="Pfam" id="PF00109"/>
    </source>
</evidence>
<dbReference type="EC" id="2.3.1.179" evidence="4"/>
<dbReference type="InterPro" id="IPR000794">
    <property type="entry name" value="Beta-ketoacyl_synthase"/>
</dbReference>
<feature type="domain" description="Beta-ketoacyl synthase-like N-terminal" evidence="3">
    <location>
        <begin position="4"/>
        <end position="219"/>
    </location>
</feature>
<keyword evidence="1 4" id="KW-0808">Transferase</keyword>
<dbReference type="EMBL" id="JAUSQZ010000001">
    <property type="protein sequence ID" value="MDP9828421.1"/>
    <property type="molecule type" value="Genomic_DNA"/>
</dbReference>
<dbReference type="SUPFAM" id="SSF53901">
    <property type="entry name" value="Thiolase-like"/>
    <property type="match status" value="2"/>
</dbReference>
<dbReference type="RefSeq" id="WP_307245587.1">
    <property type="nucleotide sequence ID" value="NZ_JAUSQZ010000001.1"/>
</dbReference>
<dbReference type="Pfam" id="PF00109">
    <property type="entry name" value="ketoacyl-synt"/>
    <property type="match status" value="1"/>
</dbReference>
<evidence type="ECO:0000313" key="5">
    <source>
        <dbReference type="Proteomes" id="UP001235712"/>
    </source>
</evidence>
<proteinExistence type="predicted"/>
<evidence type="ECO:0000256" key="1">
    <source>
        <dbReference type="ARBA" id="ARBA00022679"/>
    </source>
</evidence>
<organism evidence="4 5">
    <name type="scientific">Kineosporia succinea</name>
    <dbReference type="NCBI Taxonomy" id="84632"/>
    <lineage>
        <taxon>Bacteria</taxon>
        <taxon>Bacillati</taxon>
        <taxon>Actinomycetota</taxon>
        <taxon>Actinomycetes</taxon>
        <taxon>Kineosporiales</taxon>
        <taxon>Kineosporiaceae</taxon>
        <taxon>Kineosporia</taxon>
    </lineage>
</organism>
<comment type="caution">
    <text evidence="4">The sequence shown here is derived from an EMBL/GenBank/DDBJ whole genome shotgun (WGS) entry which is preliminary data.</text>
</comment>
<name>A0ABT9P790_9ACTN</name>
<dbReference type="InterPro" id="IPR016039">
    <property type="entry name" value="Thiolase-like"/>
</dbReference>
<accession>A0ABT9P790</accession>
<evidence type="ECO:0000313" key="4">
    <source>
        <dbReference type="EMBL" id="MDP9828421.1"/>
    </source>
</evidence>
<gene>
    <name evidence="4" type="ORF">J2S57_004170</name>
</gene>
<dbReference type="InterPro" id="IPR014030">
    <property type="entry name" value="Ketoacyl_synth_N"/>
</dbReference>
<reference evidence="4 5" key="1">
    <citation type="submission" date="2023-07" db="EMBL/GenBank/DDBJ databases">
        <title>Sequencing the genomes of 1000 actinobacteria strains.</title>
        <authorList>
            <person name="Klenk H.-P."/>
        </authorList>
    </citation>
    <scope>NUCLEOTIDE SEQUENCE [LARGE SCALE GENOMIC DNA]</scope>
    <source>
        <strain evidence="4 5">DSM 44388</strain>
    </source>
</reference>
<dbReference type="PANTHER" id="PTHR11712">
    <property type="entry name" value="POLYKETIDE SYNTHASE-RELATED"/>
    <property type="match status" value="1"/>
</dbReference>
<sequence>MTTVISGCGVVSPAGTGLTALADLIASGEPGHAVPFAPDAGQLPDVAIRTVGDLRVADHVGRKGTRRLDRMVGFGLVAARLAADAAPGGVGADQVGVVVGTSTGSVRSIVELSAAAGGEAAYVPSRFPNAVMNSCAGQIAVRNGYRAVNATLATGHASSPAALRWGLNALRTGQADRVLAGGVEELSPHLLWGWRASGTLEPGAVLGEGCALLVLERHPDGESGGSGTVLAEVTAAEVGFAPSVRTSSTIGLTDALSRCAERALRGIDPMRVGLVSLGAGSQLGTRSAELEAVRRVLGEASSPQLIRVSDVIGDCYSASGAMQVAAVLAIWGRVGEASLPVAPFALVTSVGLDGNVGAVLLRRPA</sequence>
<dbReference type="GO" id="GO:0004315">
    <property type="term" value="F:3-oxoacyl-[acyl-carrier-protein] synthase activity"/>
    <property type="evidence" value="ECO:0007669"/>
    <property type="project" value="UniProtKB-EC"/>
</dbReference>
<dbReference type="Proteomes" id="UP001235712">
    <property type="component" value="Unassembled WGS sequence"/>
</dbReference>
<evidence type="ECO:0000256" key="2">
    <source>
        <dbReference type="ARBA" id="ARBA00023315"/>
    </source>
</evidence>
<dbReference type="PANTHER" id="PTHR11712:SF322">
    <property type="entry name" value="POLYKETIDE BETA-KETOACYL SYNTHASE 2-RELATED"/>
    <property type="match status" value="1"/>
</dbReference>
<keyword evidence="2 4" id="KW-0012">Acyltransferase</keyword>